<reference evidence="2 3" key="1">
    <citation type="journal article" date="2015" name="Genome Announc.">
        <title>Expanding the biotechnology potential of lactobacilli through comparative genomics of 213 strains and associated genera.</title>
        <authorList>
            <person name="Sun Z."/>
            <person name="Harris H.M."/>
            <person name="McCann A."/>
            <person name="Guo C."/>
            <person name="Argimon S."/>
            <person name="Zhang W."/>
            <person name="Yang X."/>
            <person name="Jeffery I.B."/>
            <person name="Cooney J.C."/>
            <person name="Kagawa T.F."/>
            <person name="Liu W."/>
            <person name="Song Y."/>
            <person name="Salvetti E."/>
            <person name="Wrobel A."/>
            <person name="Rasinkangas P."/>
            <person name="Parkhill J."/>
            <person name="Rea M.C."/>
            <person name="O'Sullivan O."/>
            <person name="Ritari J."/>
            <person name="Douillard F.P."/>
            <person name="Paul Ross R."/>
            <person name="Yang R."/>
            <person name="Briner A.E."/>
            <person name="Felis G.E."/>
            <person name="de Vos W.M."/>
            <person name="Barrangou R."/>
            <person name="Klaenhammer T.R."/>
            <person name="Caufield P.W."/>
            <person name="Cui Y."/>
            <person name="Zhang H."/>
            <person name="O'Toole P.W."/>
        </authorList>
    </citation>
    <scope>NUCLEOTIDE SEQUENCE [LARGE SCALE GENOMIC DNA]</scope>
    <source>
        <strain evidence="2 3">DSM 17758</strain>
    </source>
</reference>
<organism evidence="2 3">
    <name type="scientific">Lapidilactobacillus concavus DSM 17758</name>
    <dbReference type="NCBI Taxonomy" id="1423735"/>
    <lineage>
        <taxon>Bacteria</taxon>
        <taxon>Bacillati</taxon>
        <taxon>Bacillota</taxon>
        <taxon>Bacilli</taxon>
        <taxon>Lactobacillales</taxon>
        <taxon>Lactobacillaceae</taxon>
        <taxon>Lapidilactobacillus</taxon>
    </lineage>
</organism>
<dbReference type="AlphaFoldDB" id="A0A0R1W5B9"/>
<dbReference type="PATRIC" id="fig|1423735.3.peg.128"/>
<keyword evidence="1" id="KW-0732">Signal</keyword>
<comment type="caution">
    <text evidence="2">The sequence shown here is derived from an EMBL/GenBank/DDBJ whole genome shotgun (WGS) entry which is preliminary data.</text>
</comment>
<evidence type="ECO:0000313" key="3">
    <source>
        <dbReference type="Proteomes" id="UP000051315"/>
    </source>
</evidence>
<dbReference type="RefSeq" id="WP_057823402.1">
    <property type="nucleotide sequence ID" value="NZ_AZFX01000010.1"/>
</dbReference>
<evidence type="ECO:0000256" key="1">
    <source>
        <dbReference type="SAM" id="SignalP"/>
    </source>
</evidence>
<name>A0A0R1W5B9_9LACO</name>
<dbReference type="OrthoDB" id="2289408at2"/>
<evidence type="ECO:0008006" key="4">
    <source>
        <dbReference type="Google" id="ProtNLM"/>
    </source>
</evidence>
<proteinExistence type="predicted"/>
<protein>
    <recommendedName>
        <fullName evidence="4">Lipoprotein</fullName>
    </recommendedName>
</protein>
<feature type="chain" id="PRO_5006412543" description="Lipoprotein" evidence="1">
    <location>
        <begin position="22"/>
        <end position="246"/>
    </location>
</feature>
<dbReference type="EMBL" id="AZFX01000010">
    <property type="protein sequence ID" value="KRM12926.1"/>
    <property type="molecule type" value="Genomic_DNA"/>
</dbReference>
<sequence>MKIKKMIASLAVVLGATVALAGCQSSSPSLKPTKTSYGANGLVAVVKGTVSTQAKVTYQIDGATRQSAVNNDGTFVIQVPSSTDAQKVAVQAKKSGQTVTKQVTVKKSKALVAYPQFAMAYNMINKQMKLVATALPMMQKDGLVDLYSVDGVKIRANIQNQKVMSIAYIFPVKDMKSKTKMKDFAMRLIALSTAVGADGQKVLKDYQKLAKDAENGQTIVENIKNKGVTFETSFSDKALYMYLVKK</sequence>
<dbReference type="PROSITE" id="PS51257">
    <property type="entry name" value="PROKAR_LIPOPROTEIN"/>
    <property type="match status" value="1"/>
</dbReference>
<dbReference type="Proteomes" id="UP000051315">
    <property type="component" value="Unassembled WGS sequence"/>
</dbReference>
<feature type="signal peptide" evidence="1">
    <location>
        <begin position="1"/>
        <end position="21"/>
    </location>
</feature>
<evidence type="ECO:0000313" key="2">
    <source>
        <dbReference type="EMBL" id="KRM12926.1"/>
    </source>
</evidence>
<dbReference type="STRING" id="1423735.FC15_GL000126"/>
<accession>A0A0R1W5B9</accession>
<gene>
    <name evidence="2" type="ORF">FC15_GL000126</name>
</gene>
<keyword evidence="3" id="KW-1185">Reference proteome</keyword>